<reference evidence="1" key="1">
    <citation type="submission" date="2023-07" db="EMBL/GenBank/DDBJ databases">
        <title>Murine gut Bacillus species.</title>
        <authorList>
            <person name="Gutman E."/>
            <person name="Hashuel R."/>
            <person name="Litvak Y."/>
        </authorList>
    </citation>
    <scope>NUCLEOTIDE SEQUENCE</scope>
    <source>
        <strain evidence="1">RU283</strain>
    </source>
</reference>
<evidence type="ECO:0000313" key="1">
    <source>
        <dbReference type="EMBL" id="MDP1420108.1"/>
    </source>
</evidence>
<evidence type="ECO:0000313" key="2">
    <source>
        <dbReference type="Proteomes" id="UP001178277"/>
    </source>
</evidence>
<dbReference type="AlphaFoldDB" id="A0AA90NVL6"/>
<gene>
    <name evidence="1" type="ORF">Q8G35_17340</name>
</gene>
<sequence>MGFRFDMRNKTPQQQAIVRKNDESEKLRKEQIKKEEEIKCTAVEKTRDYEGVNFIKGTKTLLQLRVSNTALVNDPCGLKDSDAHKWLCKIGMTFIDQVKEYEVLTITSYDVLNQELTIDWKDLRRETKTTED</sequence>
<accession>A0AA90NVL6</accession>
<dbReference type="RefSeq" id="WP_305161302.1">
    <property type="nucleotide sequence ID" value="NZ_JAUUTP010000019.1"/>
</dbReference>
<dbReference type="Proteomes" id="UP001178277">
    <property type="component" value="Unassembled WGS sequence"/>
</dbReference>
<proteinExistence type="predicted"/>
<dbReference type="EMBL" id="JAUUTP010000019">
    <property type="protein sequence ID" value="MDP1420108.1"/>
    <property type="molecule type" value="Genomic_DNA"/>
</dbReference>
<protein>
    <submittedName>
        <fullName evidence="1">Uncharacterized protein</fullName>
    </submittedName>
</protein>
<organism evidence="1 2">
    <name type="scientific">Peribacillus simplex</name>
    <dbReference type="NCBI Taxonomy" id="1478"/>
    <lineage>
        <taxon>Bacteria</taxon>
        <taxon>Bacillati</taxon>
        <taxon>Bacillota</taxon>
        <taxon>Bacilli</taxon>
        <taxon>Bacillales</taxon>
        <taxon>Bacillaceae</taxon>
        <taxon>Peribacillus</taxon>
    </lineage>
</organism>
<name>A0AA90NVL6_9BACI</name>
<comment type="caution">
    <text evidence="1">The sequence shown here is derived from an EMBL/GenBank/DDBJ whole genome shotgun (WGS) entry which is preliminary data.</text>
</comment>